<feature type="domain" description="SANT" evidence="6">
    <location>
        <begin position="11"/>
        <end position="66"/>
    </location>
</feature>
<keyword evidence="2" id="KW-0805">Transcription regulation</keyword>
<keyword evidence="7" id="KW-1185">Reference proteome</keyword>
<evidence type="ECO:0000313" key="7">
    <source>
        <dbReference type="Proteomes" id="UP000228380"/>
    </source>
</evidence>
<dbReference type="GO" id="GO:0003700">
    <property type="term" value="F:DNA-binding transcription factor activity"/>
    <property type="evidence" value="ECO:0007669"/>
    <property type="project" value="InterPro"/>
</dbReference>
<organism evidence="7 8">
    <name type="scientific">Phoenix dactylifera</name>
    <name type="common">Date palm</name>
    <dbReference type="NCBI Taxonomy" id="42345"/>
    <lineage>
        <taxon>Eukaryota</taxon>
        <taxon>Viridiplantae</taxon>
        <taxon>Streptophyta</taxon>
        <taxon>Embryophyta</taxon>
        <taxon>Tracheophyta</taxon>
        <taxon>Spermatophyta</taxon>
        <taxon>Magnoliopsida</taxon>
        <taxon>Liliopsida</taxon>
        <taxon>Arecaceae</taxon>
        <taxon>Coryphoideae</taxon>
        <taxon>Phoeniceae</taxon>
        <taxon>Phoenix</taxon>
    </lineage>
</organism>
<dbReference type="Pfam" id="PF23082">
    <property type="entry name" value="Myb_DNA-binding_2"/>
    <property type="match status" value="1"/>
</dbReference>
<dbReference type="AlphaFoldDB" id="A0A8B7D1C9"/>
<dbReference type="PANTHER" id="PTHR43952:SF75">
    <property type="entry name" value="PROTEIN RADIALIS-LIKE 6"/>
    <property type="match status" value="1"/>
</dbReference>
<feature type="domain" description="Myb-like" evidence="5">
    <location>
        <begin position="8"/>
        <end position="62"/>
    </location>
</feature>
<dbReference type="KEGG" id="pda:103722076"/>
<accession>A0A8B7D1C9</accession>
<evidence type="ECO:0000256" key="1">
    <source>
        <dbReference type="ARBA" id="ARBA00004123"/>
    </source>
</evidence>
<evidence type="ECO:0000256" key="3">
    <source>
        <dbReference type="ARBA" id="ARBA00023163"/>
    </source>
</evidence>
<name>A0A8B7D1C9_PHODC</name>
<dbReference type="OrthoDB" id="118550at2759"/>
<dbReference type="GeneID" id="103722076"/>
<dbReference type="InterPro" id="IPR009057">
    <property type="entry name" value="Homeodomain-like_sf"/>
</dbReference>
<evidence type="ECO:0000256" key="4">
    <source>
        <dbReference type="ARBA" id="ARBA00023242"/>
    </source>
</evidence>
<dbReference type="InterPro" id="IPR017884">
    <property type="entry name" value="SANT_dom"/>
</dbReference>
<dbReference type="PROSITE" id="PS50090">
    <property type="entry name" value="MYB_LIKE"/>
    <property type="match status" value="1"/>
</dbReference>
<dbReference type="PANTHER" id="PTHR43952">
    <property type="entry name" value="MYB FAMILY TRANSCRIPTION FACTOR-RELATED"/>
    <property type="match status" value="1"/>
</dbReference>
<dbReference type="InterPro" id="IPR044636">
    <property type="entry name" value="RADIALIS-like"/>
</dbReference>
<dbReference type="SMART" id="SM00717">
    <property type="entry name" value="SANT"/>
    <property type="match status" value="1"/>
</dbReference>
<evidence type="ECO:0000313" key="8">
    <source>
        <dbReference type="RefSeq" id="XP_008810736.1"/>
    </source>
</evidence>
<evidence type="ECO:0000259" key="5">
    <source>
        <dbReference type="PROSITE" id="PS50090"/>
    </source>
</evidence>
<dbReference type="GO" id="GO:0005634">
    <property type="term" value="C:nucleus"/>
    <property type="evidence" value="ECO:0007669"/>
    <property type="project" value="UniProtKB-SubCell"/>
</dbReference>
<dbReference type="Gene3D" id="1.10.10.60">
    <property type="entry name" value="Homeodomain-like"/>
    <property type="match status" value="1"/>
</dbReference>
<reference evidence="7" key="1">
    <citation type="journal article" date="2019" name="Nat. Commun.">
        <title>Genome-wide association mapping of date palm fruit traits.</title>
        <authorList>
            <person name="Hazzouri K.M."/>
            <person name="Gros-Balthazard M."/>
            <person name="Flowers J.M."/>
            <person name="Copetti D."/>
            <person name="Lemansour A."/>
            <person name="Lebrun M."/>
            <person name="Masmoudi K."/>
            <person name="Ferrand S."/>
            <person name="Dhar M.I."/>
            <person name="Fresquez Z.A."/>
            <person name="Rosas U."/>
            <person name="Zhang J."/>
            <person name="Talag J."/>
            <person name="Lee S."/>
            <person name="Kudrna D."/>
            <person name="Powell R.F."/>
            <person name="Leitch I.J."/>
            <person name="Krueger R.R."/>
            <person name="Wing R.A."/>
            <person name="Amiri K.M.A."/>
            <person name="Purugganan M.D."/>
        </authorList>
    </citation>
    <scope>NUCLEOTIDE SEQUENCE [LARGE SCALE GENOMIC DNA]</scope>
    <source>
        <strain evidence="7">cv. Khalas</strain>
    </source>
</reference>
<dbReference type="FunFam" id="1.10.10.60:FF:000154">
    <property type="entry name" value="Transcription factor SRM1"/>
    <property type="match status" value="1"/>
</dbReference>
<evidence type="ECO:0000259" key="6">
    <source>
        <dbReference type="PROSITE" id="PS51293"/>
    </source>
</evidence>
<dbReference type="PROSITE" id="PS51293">
    <property type="entry name" value="SANT"/>
    <property type="match status" value="1"/>
</dbReference>
<dbReference type="Proteomes" id="UP000228380">
    <property type="component" value="Chromosome 4"/>
</dbReference>
<dbReference type="SUPFAM" id="SSF46689">
    <property type="entry name" value="Homeodomain-like"/>
    <property type="match status" value="1"/>
</dbReference>
<reference evidence="8" key="2">
    <citation type="submission" date="2025-08" db="UniProtKB">
        <authorList>
            <consortium name="RefSeq"/>
        </authorList>
    </citation>
    <scope>IDENTIFICATION</scope>
    <source>
        <tissue evidence="8">Young leaves</tissue>
    </source>
</reference>
<dbReference type="RefSeq" id="XP_008810736.1">
    <property type="nucleotide sequence ID" value="XM_008812514.3"/>
</dbReference>
<dbReference type="InterPro" id="IPR001005">
    <property type="entry name" value="SANT/Myb"/>
</dbReference>
<comment type="subcellular location">
    <subcellularLocation>
        <location evidence="1">Nucleus</location>
    </subcellularLocation>
</comment>
<sequence>MASSPQRSSGGSNTSWTLKENKLFELALAKYDKETPDRWHKVAQAVGGKTPEEVKRHYELLVEDIKYIEAGHVPFPNYRSSSSRGGGSAEVLKAALKQKLERNKFA</sequence>
<protein>
    <submittedName>
        <fullName evidence="8">Protein RADIALIS-like 3</fullName>
    </submittedName>
</protein>
<proteinExistence type="predicted"/>
<dbReference type="CDD" id="cd00167">
    <property type="entry name" value="SANT"/>
    <property type="match status" value="1"/>
</dbReference>
<keyword evidence="4" id="KW-0539">Nucleus</keyword>
<evidence type="ECO:0000256" key="2">
    <source>
        <dbReference type="ARBA" id="ARBA00023015"/>
    </source>
</evidence>
<keyword evidence="3" id="KW-0804">Transcription</keyword>
<gene>
    <name evidence="8" type="primary">LOC103722076</name>
</gene>